<dbReference type="Proteomes" id="UP000030686">
    <property type="component" value="Unassembled WGS sequence"/>
</dbReference>
<evidence type="ECO:0000313" key="2">
    <source>
        <dbReference type="EMBL" id="CDM33566.1"/>
    </source>
</evidence>
<dbReference type="OrthoDB" id="5387214at2759"/>
<protein>
    <submittedName>
        <fullName evidence="2">Genomic scaffold, ProqFM164S03</fullName>
    </submittedName>
</protein>
<keyword evidence="1" id="KW-1133">Transmembrane helix</keyword>
<organism evidence="2 3">
    <name type="scientific">Penicillium roqueforti (strain FM164)</name>
    <dbReference type="NCBI Taxonomy" id="1365484"/>
    <lineage>
        <taxon>Eukaryota</taxon>
        <taxon>Fungi</taxon>
        <taxon>Dikarya</taxon>
        <taxon>Ascomycota</taxon>
        <taxon>Pezizomycotina</taxon>
        <taxon>Eurotiomycetes</taxon>
        <taxon>Eurotiomycetidae</taxon>
        <taxon>Eurotiales</taxon>
        <taxon>Aspergillaceae</taxon>
        <taxon>Penicillium</taxon>
    </lineage>
</organism>
<dbReference type="OMA" id="YSPFYRH"/>
<sequence length="191" mass="20539">MSLHGLGVIGAQVAASIKSNDEKIPDTPKFAPPRCSITSSPGAHSQEFDPSIGAKPCSPFYPHSSPTISHEQLTFETKNANRRSHMRDIESLGPYASCRTDSPRRSKLWEEENKPLTWLQTLTNKQRMALKAVVAVVTVGTMIAIALGITAAVGGAGWKASAKKTAVGDMQLQGSTLLLIRGDEQPDHHSL</sequence>
<keyword evidence="1" id="KW-0472">Membrane</keyword>
<evidence type="ECO:0000313" key="3">
    <source>
        <dbReference type="Proteomes" id="UP000030686"/>
    </source>
</evidence>
<keyword evidence="1" id="KW-0812">Transmembrane</keyword>
<evidence type="ECO:0000256" key="1">
    <source>
        <dbReference type="SAM" id="Phobius"/>
    </source>
</evidence>
<keyword evidence="3" id="KW-1185">Reference proteome</keyword>
<dbReference type="EMBL" id="HG792017">
    <property type="protein sequence ID" value="CDM33566.1"/>
    <property type="molecule type" value="Genomic_DNA"/>
</dbReference>
<reference evidence="2" key="1">
    <citation type="journal article" date="2014" name="Nat. Commun.">
        <title>Multiple recent horizontal transfers of a large genomic region in cheese making fungi.</title>
        <authorList>
            <person name="Cheeseman K."/>
            <person name="Ropars J."/>
            <person name="Renault P."/>
            <person name="Dupont J."/>
            <person name="Gouzy J."/>
            <person name="Branca A."/>
            <person name="Abraham A.L."/>
            <person name="Ceppi M."/>
            <person name="Conseiller E."/>
            <person name="Debuchy R."/>
            <person name="Malagnac F."/>
            <person name="Goarin A."/>
            <person name="Silar P."/>
            <person name="Lacoste S."/>
            <person name="Sallet E."/>
            <person name="Bensimon A."/>
            <person name="Giraud T."/>
            <person name="Brygoo Y."/>
        </authorList>
    </citation>
    <scope>NUCLEOTIDE SEQUENCE [LARGE SCALE GENOMIC DNA]</scope>
    <source>
        <strain evidence="2">FM164</strain>
    </source>
</reference>
<dbReference type="AlphaFoldDB" id="W6QBY2"/>
<gene>
    <name evidence="2" type="ORF">PROQFM164_S03g000290</name>
</gene>
<feature type="transmembrane region" description="Helical" evidence="1">
    <location>
        <begin position="132"/>
        <end position="153"/>
    </location>
</feature>
<proteinExistence type="predicted"/>
<accession>W6QBY2</accession>
<name>W6QBY2_PENRF</name>